<keyword evidence="3" id="KW-0695">RNA-directed DNA polymerase</keyword>
<dbReference type="PANTHER" id="PTHR19446">
    <property type="entry name" value="REVERSE TRANSCRIPTASES"/>
    <property type="match status" value="1"/>
</dbReference>
<keyword evidence="3" id="KW-0378">Hydrolase</keyword>
<evidence type="ECO:0000259" key="2">
    <source>
        <dbReference type="Pfam" id="PF14529"/>
    </source>
</evidence>
<dbReference type="OrthoDB" id="415822at2759"/>
<dbReference type="GeneID" id="8235975"/>
<dbReference type="Pfam" id="PF14529">
    <property type="entry name" value="Exo_endo_phos_2"/>
    <property type="match status" value="1"/>
</dbReference>
<reference evidence="4" key="3">
    <citation type="submission" date="2021-02" db="UniProtKB">
        <authorList>
            <consortium name="EnsemblMetazoa"/>
        </authorList>
    </citation>
    <scope>IDENTIFICATION</scope>
    <source>
        <strain evidence="4">USDA</strain>
    </source>
</reference>
<dbReference type="InterPro" id="IPR005135">
    <property type="entry name" value="Endo/exonuclease/phosphatase"/>
</dbReference>
<feature type="region of interest" description="Disordered" evidence="1">
    <location>
        <begin position="576"/>
        <end position="606"/>
    </location>
</feature>
<dbReference type="VEuPathDB" id="VectorBase:PHUM494390"/>
<dbReference type="KEGG" id="phu:Phum_PHUM494390"/>
<dbReference type="Proteomes" id="UP000009046">
    <property type="component" value="Unassembled WGS sequence"/>
</dbReference>
<dbReference type="EnsemblMetazoa" id="PHUM494390-RA">
    <property type="protein sequence ID" value="PHUM494390-PA"/>
    <property type="gene ID" value="PHUM494390"/>
</dbReference>
<keyword evidence="3" id="KW-0255">Endonuclease</keyword>
<gene>
    <name evidence="4" type="primary">8235975</name>
    <name evidence="3" type="ORF">Phum_PHUM494390</name>
</gene>
<dbReference type="EMBL" id="AAZO01005981">
    <property type="status" value="NOT_ANNOTATED_CDS"/>
    <property type="molecule type" value="Genomic_DNA"/>
</dbReference>
<dbReference type="eggNOG" id="KOG1075">
    <property type="taxonomic scope" value="Eukaryota"/>
</dbReference>
<feature type="compositionally biased region" description="Low complexity" evidence="1">
    <location>
        <begin position="587"/>
        <end position="606"/>
    </location>
</feature>
<dbReference type="AlphaFoldDB" id="E0VX34"/>
<keyword evidence="3" id="KW-0548">Nucleotidyltransferase</keyword>
<evidence type="ECO:0000256" key="1">
    <source>
        <dbReference type="SAM" id="MobiDB-lite"/>
    </source>
</evidence>
<dbReference type="CTD" id="8235975"/>
<dbReference type="EMBL" id="DS235827">
    <property type="protein sequence ID" value="EEB17940.1"/>
    <property type="molecule type" value="Genomic_DNA"/>
</dbReference>
<dbReference type="RefSeq" id="XP_002430678.1">
    <property type="nucleotide sequence ID" value="XM_002430633.1"/>
</dbReference>
<reference evidence="3" key="2">
    <citation type="submission" date="2007-04" db="EMBL/GenBank/DDBJ databases">
        <title>The genome of the human body louse.</title>
        <authorList>
            <consortium name="The Human Body Louse Genome Consortium"/>
            <person name="Kirkness E."/>
            <person name="Walenz B."/>
            <person name="Hass B."/>
            <person name="Bruggner R."/>
            <person name="Strausberg R."/>
        </authorList>
    </citation>
    <scope>NUCLEOTIDE SEQUENCE</scope>
    <source>
        <strain evidence="3">USDA</strain>
    </source>
</reference>
<dbReference type="Gene3D" id="3.60.10.10">
    <property type="entry name" value="Endonuclease/exonuclease/phosphatase"/>
    <property type="match status" value="1"/>
</dbReference>
<accession>E0VX34</accession>
<sequence length="606" mass="68023">MGKFLQINLNRCKGAQDLLLNLIGMWGVEIAMISEPHDVPSGGGGCRAGAWFVSEDGGAAIFFSSSAPGPRPRELSRGVDFVFAGWGNSVLVSVYASPNRPLRVFEDQLRAISRKLDRFGNSRPILVSRDFNAKHTSWSGYATNARGRLLRQWLDERHLIVWNAKEVKTCVRSTGGSTIDLTISSGSTAARVSDWEVISNFESLSNHAYVAFSFANAPKRDLTRRWRPSGTPVSGCLCRIRKLAGFIVRETRVVRQRTARQVSRGPTRRNAHDMARRVRDDLRRISDSCMKRIGSRSTTRKRPKYWWTDEIGELWKESCLPRCRFVGKKRQLIKQGGRYEDIANNDELARFKAEWRATRIRARRAIWSSKETCWKELLSEADSDPWGLPFGLVTNKLRDSSGPLTAGMTEEFLAEVIAELFPRVEPFAFPPPDLSHDANRDRDTEVTEGEVRLLLDATSKRRSAPDPNGVHYHTLGKSTEVLCALYTACFREATFPTPWKETNMVLLDKPGRDPTTLSAYRPICLLDVEGKLFERVIASRIDEHLRSGGGRNDLSPNQYGFRVAVRRPTHSSACAPVSGTRFTGAASRSSSPSTSKTRSTRYLGPR</sequence>
<dbReference type="EC" id="2.7.7.49" evidence="3"/>
<dbReference type="HOGENOM" id="CLU_450798_0_0_1"/>
<name>E0VX34_PEDHC</name>
<dbReference type="STRING" id="121224.E0VX34"/>
<evidence type="ECO:0000313" key="4">
    <source>
        <dbReference type="EnsemblMetazoa" id="PHUM494390-PA"/>
    </source>
</evidence>
<dbReference type="InParanoid" id="E0VX34"/>
<evidence type="ECO:0000313" key="3">
    <source>
        <dbReference type="EMBL" id="EEB17940.1"/>
    </source>
</evidence>
<protein>
    <submittedName>
        <fullName evidence="3 4">Endonuclease/reverse transcriptase, putative</fullName>
        <ecNumber evidence="3">2.7.7.49</ecNumber>
    </submittedName>
</protein>
<dbReference type="GO" id="GO:0004519">
    <property type="term" value="F:endonuclease activity"/>
    <property type="evidence" value="ECO:0007669"/>
    <property type="project" value="UniProtKB-KW"/>
</dbReference>
<feature type="domain" description="Endonuclease/exonuclease/phosphatase" evidence="2">
    <location>
        <begin position="91"/>
        <end position="210"/>
    </location>
</feature>
<evidence type="ECO:0000313" key="5">
    <source>
        <dbReference type="Proteomes" id="UP000009046"/>
    </source>
</evidence>
<dbReference type="EMBL" id="AAZO01005982">
    <property type="status" value="NOT_ANNOTATED_CDS"/>
    <property type="molecule type" value="Genomic_DNA"/>
</dbReference>
<dbReference type="OMA" id="QLVQFAC"/>
<dbReference type="InterPro" id="IPR036691">
    <property type="entry name" value="Endo/exonu/phosph_ase_sf"/>
</dbReference>
<organism>
    <name type="scientific">Pediculus humanus subsp. corporis</name>
    <name type="common">Body louse</name>
    <dbReference type="NCBI Taxonomy" id="121224"/>
    <lineage>
        <taxon>Eukaryota</taxon>
        <taxon>Metazoa</taxon>
        <taxon>Ecdysozoa</taxon>
        <taxon>Arthropoda</taxon>
        <taxon>Hexapoda</taxon>
        <taxon>Insecta</taxon>
        <taxon>Pterygota</taxon>
        <taxon>Neoptera</taxon>
        <taxon>Paraneoptera</taxon>
        <taxon>Psocodea</taxon>
        <taxon>Troctomorpha</taxon>
        <taxon>Phthiraptera</taxon>
        <taxon>Anoplura</taxon>
        <taxon>Pediculidae</taxon>
        <taxon>Pediculus</taxon>
    </lineage>
</organism>
<proteinExistence type="predicted"/>
<reference evidence="3" key="1">
    <citation type="submission" date="2007-04" db="EMBL/GenBank/DDBJ databases">
        <title>Annotation of Pediculus humanus corporis strain USDA.</title>
        <authorList>
            <person name="Kirkness E."/>
            <person name="Hannick L."/>
            <person name="Hass B."/>
            <person name="Bruggner R."/>
            <person name="Lawson D."/>
            <person name="Bidwell S."/>
            <person name="Joardar V."/>
            <person name="Caler E."/>
            <person name="Walenz B."/>
            <person name="Inman J."/>
            <person name="Schobel S."/>
            <person name="Galinsky K."/>
            <person name="Amedeo P."/>
            <person name="Strausberg R."/>
        </authorList>
    </citation>
    <scope>NUCLEOTIDE SEQUENCE</scope>
    <source>
        <strain evidence="3">USDA</strain>
    </source>
</reference>
<keyword evidence="5" id="KW-1185">Reference proteome</keyword>
<keyword evidence="3" id="KW-0540">Nuclease</keyword>
<keyword evidence="3" id="KW-0808">Transferase</keyword>
<dbReference type="GO" id="GO:0003964">
    <property type="term" value="F:RNA-directed DNA polymerase activity"/>
    <property type="evidence" value="ECO:0007669"/>
    <property type="project" value="UniProtKB-KW"/>
</dbReference>
<dbReference type="SUPFAM" id="SSF56219">
    <property type="entry name" value="DNase I-like"/>
    <property type="match status" value="1"/>
</dbReference>
<dbReference type="CDD" id="cd09077">
    <property type="entry name" value="R1-I-EN"/>
    <property type="match status" value="1"/>
</dbReference>